<keyword evidence="12" id="KW-1185">Reference proteome</keyword>
<reference evidence="11 12" key="1">
    <citation type="submission" date="2024-02" db="EMBL/GenBank/DDBJ databases">
        <title>A nitrogen-fixing paenibacillus bacterium.</title>
        <authorList>
            <person name="Zhang W.L."/>
            <person name="Chen S.F."/>
        </authorList>
    </citation>
    <scope>NUCLEOTIDE SEQUENCE [LARGE SCALE GENOMIC DNA]</scope>
    <source>
        <strain evidence="11 12">M1</strain>
    </source>
</reference>
<dbReference type="InterPro" id="IPR008928">
    <property type="entry name" value="6-hairpin_glycosidase_sf"/>
</dbReference>
<dbReference type="InterPro" id="IPR004197">
    <property type="entry name" value="Cellulase_Ig-like"/>
</dbReference>
<dbReference type="InterPro" id="IPR013783">
    <property type="entry name" value="Ig-like_fold"/>
</dbReference>
<feature type="domain" description="Cellulase Ig-like" evidence="10">
    <location>
        <begin position="8"/>
        <end position="85"/>
    </location>
</feature>
<keyword evidence="3 6" id="KW-0119">Carbohydrate metabolism</keyword>
<dbReference type="CDD" id="cd02850">
    <property type="entry name" value="E_set_Cellulase_N"/>
    <property type="match status" value="1"/>
</dbReference>
<dbReference type="GO" id="GO:0016787">
    <property type="term" value="F:hydrolase activity"/>
    <property type="evidence" value="ECO:0007669"/>
    <property type="project" value="UniProtKB-KW"/>
</dbReference>
<protein>
    <recommendedName>
        <fullName evidence="8">Endoglucanase</fullName>
        <ecNumber evidence="8">3.2.1.4</ecNumber>
    </recommendedName>
</protein>
<evidence type="ECO:0000259" key="9">
    <source>
        <dbReference type="Pfam" id="PF00759"/>
    </source>
</evidence>
<dbReference type="PROSITE" id="PS00592">
    <property type="entry name" value="GH9_2"/>
    <property type="match status" value="1"/>
</dbReference>
<evidence type="ECO:0000256" key="2">
    <source>
        <dbReference type="ARBA" id="ARBA00022801"/>
    </source>
</evidence>
<evidence type="ECO:0000313" key="12">
    <source>
        <dbReference type="Proteomes" id="UP001306950"/>
    </source>
</evidence>
<dbReference type="SUPFAM" id="SSF81296">
    <property type="entry name" value="E set domains"/>
    <property type="match status" value="1"/>
</dbReference>
<evidence type="ECO:0000259" key="10">
    <source>
        <dbReference type="Pfam" id="PF02927"/>
    </source>
</evidence>
<dbReference type="InterPro" id="IPR012341">
    <property type="entry name" value="6hp_glycosidase-like_sf"/>
</dbReference>
<proteinExistence type="inferred from homology"/>
<dbReference type="Pfam" id="PF00759">
    <property type="entry name" value="Glyco_hydro_9"/>
    <property type="match status" value="1"/>
</dbReference>
<organism evidence="11 12">
    <name type="scientific">Paenibacillus haidiansis</name>
    <dbReference type="NCBI Taxonomy" id="1574488"/>
    <lineage>
        <taxon>Bacteria</taxon>
        <taxon>Bacillati</taxon>
        <taxon>Bacillota</taxon>
        <taxon>Bacilli</taxon>
        <taxon>Bacillales</taxon>
        <taxon>Paenibacillaceae</taxon>
        <taxon>Paenibacillus</taxon>
    </lineage>
</organism>
<feature type="active site" evidence="7">
    <location>
        <position position="522"/>
    </location>
</feature>
<name>A0ABU7VWP2_9BACL</name>
<comment type="caution">
    <text evidence="11">The sequence shown here is derived from an EMBL/GenBank/DDBJ whole genome shotgun (WGS) entry which is preliminary data.</text>
</comment>
<dbReference type="SUPFAM" id="SSF48208">
    <property type="entry name" value="Six-hairpin glycosidases"/>
    <property type="match status" value="1"/>
</dbReference>
<dbReference type="Proteomes" id="UP001306950">
    <property type="component" value="Unassembled WGS sequence"/>
</dbReference>
<dbReference type="InterPro" id="IPR001701">
    <property type="entry name" value="Glyco_hydro_9"/>
</dbReference>
<dbReference type="EC" id="3.2.1.4" evidence="8"/>
<keyword evidence="4 6" id="KW-0326">Glycosidase</keyword>
<dbReference type="PANTHER" id="PTHR22298">
    <property type="entry name" value="ENDO-1,4-BETA-GLUCANASE"/>
    <property type="match status" value="1"/>
</dbReference>
<keyword evidence="5 6" id="KW-0624">Polysaccharide degradation</keyword>
<keyword evidence="8" id="KW-0136">Cellulose degradation</keyword>
<comment type="catalytic activity">
    <reaction evidence="8">
        <text>Endohydrolysis of (1-&gt;4)-beta-D-glucosidic linkages in cellulose, lichenin and cereal beta-D-glucans.</text>
        <dbReference type="EC" id="3.2.1.4"/>
    </reaction>
</comment>
<sequence>MREAQLRNLAVNQIGYPADGRKSFVCIGQGGPFEVVDSAGGEAVYRGETAQPRFDEAAGITLCTGDFSALTLPGSYFIRLGGENSARFVIAESPYAELQRGLLKAFYFFRCGCDLEEEFAGPWQHKACHLADGTVYDEPGRKLDSVGGWHDAGDYGKYTGPGAKAVADLLLAYELYPQAFREPLPLPESGGGMPDVLHECRYELDWLFKMQDERTGGAFHKLTTKQFPGLDVMPEDDLADLYFLPVSATATGCFAGVMAMAARVYRPFDGEFADRCLAAAERAWRWLADHPDAPGFTNPGDVGTGEYGDNLDLDERYWAAAELFRTTGDEAYHREFLVLAAQQFPKYDLGWANMGAYGTIAYLFGDRAKADPALYGRLLDGLIAEAERFAAISASDSYGISLTPTDYSWGSNMVVLNRAMLLLLAYHLGGSKKYEVIALDHIHYLIGRNALDISYVTGFGDRPVMHPHHRPSVGDKVAQPVPGLVAGGPNRGLNDDCMLEHLQGMPPAQCFIDDEQSYAGNEVTIYWNSPAVFVVSHFV</sequence>
<evidence type="ECO:0000256" key="1">
    <source>
        <dbReference type="ARBA" id="ARBA00007072"/>
    </source>
</evidence>
<evidence type="ECO:0000256" key="7">
    <source>
        <dbReference type="PROSITE-ProRule" id="PRU10060"/>
    </source>
</evidence>
<accession>A0ABU7VWP2</accession>
<dbReference type="Gene3D" id="2.60.40.10">
    <property type="entry name" value="Immunoglobulins"/>
    <property type="match status" value="1"/>
</dbReference>
<dbReference type="Pfam" id="PF02927">
    <property type="entry name" value="CelD_N"/>
    <property type="match status" value="1"/>
</dbReference>
<evidence type="ECO:0000256" key="8">
    <source>
        <dbReference type="RuleBase" id="RU361166"/>
    </source>
</evidence>
<evidence type="ECO:0000256" key="6">
    <source>
        <dbReference type="PROSITE-ProRule" id="PRU10059"/>
    </source>
</evidence>
<evidence type="ECO:0000256" key="5">
    <source>
        <dbReference type="ARBA" id="ARBA00023326"/>
    </source>
</evidence>
<gene>
    <name evidence="11" type="ORF">V3851_17620</name>
</gene>
<feature type="domain" description="Glycoside hydrolase family 9" evidence="9">
    <location>
        <begin position="95"/>
        <end position="534"/>
    </location>
</feature>
<dbReference type="InterPro" id="IPR014756">
    <property type="entry name" value="Ig_E-set"/>
</dbReference>
<evidence type="ECO:0000256" key="3">
    <source>
        <dbReference type="ARBA" id="ARBA00023277"/>
    </source>
</evidence>
<feature type="active site" evidence="6">
    <location>
        <position position="468"/>
    </location>
</feature>
<comment type="similarity">
    <text evidence="1 6 8">Belongs to the glycosyl hydrolase 9 (cellulase E) family.</text>
</comment>
<dbReference type="RefSeq" id="WP_331847867.1">
    <property type="nucleotide sequence ID" value="NZ_JAZHPZ010000009.1"/>
</dbReference>
<evidence type="ECO:0000313" key="11">
    <source>
        <dbReference type="EMBL" id="MEF2967651.1"/>
    </source>
</evidence>
<evidence type="ECO:0000256" key="4">
    <source>
        <dbReference type="ARBA" id="ARBA00023295"/>
    </source>
</evidence>
<feature type="active site" evidence="7">
    <location>
        <position position="513"/>
    </location>
</feature>
<dbReference type="InterPro" id="IPR033126">
    <property type="entry name" value="Glyco_hydro_9_Asp/Glu_AS"/>
</dbReference>
<dbReference type="PROSITE" id="PS00698">
    <property type="entry name" value="GH9_3"/>
    <property type="match status" value="1"/>
</dbReference>
<dbReference type="Gene3D" id="1.50.10.10">
    <property type="match status" value="1"/>
</dbReference>
<keyword evidence="2 6" id="KW-0378">Hydrolase</keyword>
<dbReference type="InterPro" id="IPR018221">
    <property type="entry name" value="Glyco_hydro_9_His_AS"/>
</dbReference>
<dbReference type="EMBL" id="JAZHPZ010000009">
    <property type="protein sequence ID" value="MEF2967651.1"/>
    <property type="molecule type" value="Genomic_DNA"/>
</dbReference>